<dbReference type="EMBL" id="SIDB01000034">
    <property type="protein sequence ID" value="KAI3423185.1"/>
    <property type="molecule type" value="Genomic_DNA"/>
</dbReference>
<keyword evidence="2" id="KW-1185">Reference proteome</keyword>
<evidence type="ECO:0000313" key="2">
    <source>
        <dbReference type="Proteomes" id="UP001055712"/>
    </source>
</evidence>
<evidence type="ECO:0000313" key="1">
    <source>
        <dbReference type="EMBL" id="KAI3423185.1"/>
    </source>
</evidence>
<proteinExistence type="predicted"/>
<organism evidence="1 2">
    <name type="scientific">Chlorella vulgaris</name>
    <name type="common">Green alga</name>
    <dbReference type="NCBI Taxonomy" id="3077"/>
    <lineage>
        <taxon>Eukaryota</taxon>
        <taxon>Viridiplantae</taxon>
        <taxon>Chlorophyta</taxon>
        <taxon>core chlorophytes</taxon>
        <taxon>Trebouxiophyceae</taxon>
        <taxon>Chlorellales</taxon>
        <taxon>Chlorellaceae</taxon>
        <taxon>Chlorella clade</taxon>
        <taxon>Chlorella</taxon>
    </lineage>
</organism>
<name>A0A9D4TEF4_CHLVU</name>
<reference evidence="1" key="2">
    <citation type="submission" date="2020-11" db="EMBL/GenBank/DDBJ databases">
        <authorList>
            <person name="Cecchin M."/>
            <person name="Marcolungo L."/>
            <person name="Rossato M."/>
            <person name="Girolomoni L."/>
            <person name="Cosentino E."/>
            <person name="Cuine S."/>
            <person name="Li-Beisson Y."/>
            <person name="Delledonne M."/>
            <person name="Ballottari M."/>
        </authorList>
    </citation>
    <scope>NUCLEOTIDE SEQUENCE</scope>
    <source>
        <strain evidence="1">211/11P</strain>
        <tissue evidence="1">Whole cell</tissue>
    </source>
</reference>
<dbReference type="AlphaFoldDB" id="A0A9D4TEF4"/>
<protein>
    <submittedName>
        <fullName evidence="1">Uncharacterized protein</fullName>
    </submittedName>
</protein>
<accession>A0A9D4TEF4</accession>
<reference evidence="1" key="1">
    <citation type="journal article" date="2019" name="Plant J.">
        <title>Chlorella vulgaris genome assembly and annotation reveals the molecular basis for metabolic acclimation to high light conditions.</title>
        <authorList>
            <person name="Cecchin M."/>
            <person name="Marcolungo L."/>
            <person name="Rossato M."/>
            <person name="Girolomoni L."/>
            <person name="Cosentino E."/>
            <person name="Cuine S."/>
            <person name="Li-Beisson Y."/>
            <person name="Delledonne M."/>
            <person name="Ballottari M."/>
        </authorList>
    </citation>
    <scope>NUCLEOTIDE SEQUENCE</scope>
    <source>
        <strain evidence="1">211/11P</strain>
    </source>
</reference>
<gene>
    <name evidence="1" type="ORF">D9Q98_010696</name>
</gene>
<sequence>MKRAVFENPVAGARDECALRFAEAWACLIARKRLTPTAARSAAVMAAVDSHPLTLQQLRRADAVLRLLPGVQAH</sequence>
<comment type="caution">
    <text evidence="1">The sequence shown here is derived from an EMBL/GenBank/DDBJ whole genome shotgun (WGS) entry which is preliminary data.</text>
</comment>
<dbReference type="Proteomes" id="UP001055712">
    <property type="component" value="Unassembled WGS sequence"/>
</dbReference>